<name>A0A8K0E1L2_9ROSA</name>
<evidence type="ECO:0000313" key="3">
    <source>
        <dbReference type="Proteomes" id="UP000796880"/>
    </source>
</evidence>
<dbReference type="EMBL" id="VOIH02000009">
    <property type="protein sequence ID" value="KAF3438631.1"/>
    <property type="molecule type" value="Genomic_DNA"/>
</dbReference>
<proteinExistence type="predicted"/>
<keyword evidence="3" id="KW-1185">Reference proteome</keyword>
<protein>
    <submittedName>
        <fullName evidence="2">Uncharacterized protein</fullName>
    </submittedName>
</protein>
<comment type="caution">
    <text evidence="2">The sequence shown here is derived from an EMBL/GenBank/DDBJ whole genome shotgun (WGS) entry which is preliminary data.</text>
</comment>
<evidence type="ECO:0000313" key="2">
    <source>
        <dbReference type="EMBL" id="KAF3438631.1"/>
    </source>
</evidence>
<accession>A0A8K0E1L2</accession>
<sequence>MGGRRKLARTDEDAEARGSGRRSEEGEVRGSWEAARLLRVARLSSEGRRPVEKMPEVGSGRKAVGSCGRSEKLARSRKLAGSEGSCEVEVGEARKLPEVSRKCERQRKWAQVRGSCPEVRGSCRRAEEGAGGRGFWEAMKLPEAEEVVGGRTVAGGRMAVGSEEAGPEE</sequence>
<dbReference type="AlphaFoldDB" id="A0A8K0E1L2"/>
<evidence type="ECO:0000256" key="1">
    <source>
        <dbReference type="SAM" id="MobiDB-lite"/>
    </source>
</evidence>
<feature type="region of interest" description="Disordered" evidence="1">
    <location>
        <begin position="1"/>
        <end position="30"/>
    </location>
</feature>
<feature type="region of interest" description="Disordered" evidence="1">
    <location>
        <begin position="43"/>
        <end position="69"/>
    </location>
</feature>
<reference evidence="2" key="1">
    <citation type="submission" date="2020-03" db="EMBL/GenBank/DDBJ databases">
        <title>A high-quality chromosome-level genome assembly of a woody plant with both climbing and erect habits, Rhamnella rubrinervis.</title>
        <authorList>
            <person name="Lu Z."/>
            <person name="Yang Y."/>
            <person name="Zhu X."/>
            <person name="Sun Y."/>
        </authorList>
    </citation>
    <scope>NUCLEOTIDE SEQUENCE</scope>
    <source>
        <strain evidence="2">BYM</strain>
        <tissue evidence="2">Leaf</tissue>
    </source>
</reference>
<gene>
    <name evidence="2" type="ORF">FNV43_RR21394</name>
</gene>
<organism evidence="2 3">
    <name type="scientific">Rhamnella rubrinervis</name>
    <dbReference type="NCBI Taxonomy" id="2594499"/>
    <lineage>
        <taxon>Eukaryota</taxon>
        <taxon>Viridiplantae</taxon>
        <taxon>Streptophyta</taxon>
        <taxon>Embryophyta</taxon>
        <taxon>Tracheophyta</taxon>
        <taxon>Spermatophyta</taxon>
        <taxon>Magnoliopsida</taxon>
        <taxon>eudicotyledons</taxon>
        <taxon>Gunneridae</taxon>
        <taxon>Pentapetalae</taxon>
        <taxon>rosids</taxon>
        <taxon>fabids</taxon>
        <taxon>Rosales</taxon>
        <taxon>Rhamnaceae</taxon>
        <taxon>rhamnoid group</taxon>
        <taxon>Rhamneae</taxon>
        <taxon>Rhamnella</taxon>
    </lineage>
</organism>
<feature type="compositionally biased region" description="Basic and acidic residues" evidence="1">
    <location>
        <begin position="8"/>
        <end position="30"/>
    </location>
</feature>
<feature type="compositionally biased region" description="Basic and acidic residues" evidence="1">
    <location>
        <begin position="45"/>
        <end position="55"/>
    </location>
</feature>
<dbReference type="Proteomes" id="UP000796880">
    <property type="component" value="Unassembled WGS sequence"/>
</dbReference>